<keyword evidence="2" id="KW-1185">Reference proteome</keyword>
<gene>
    <name evidence="1" type="ordered locus">Igag_0621</name>
</gene>
<dbReference type="HOGENOM" id="CLU_3210717_0_0_2"/>
<dbReference type="STRING" id="583356.Igag_0621"/>
<proteinExistence type="predicted"/>
<organism evidence="1 2">
    <name type="scientific">Ignisphaera aggregans (strain DSM 17230 / JCM 13409 / AQ1.S1)</name>
    <dbReference type="NCBI Taxonomy" id="583356"/>
    <lineage>
        <taxon>Archaea</taxon>
        <taxon>Thermoproteota</taxon>
        <taxon>Thermoprotei</taxon>
        <taxon>Desulfurococcales</taxon>
        <taxon>Desulfurococcaceae</taxon>
        <taxon>Ignisphaera</taxon>
    </lineage>
</organism>
<dbReference type="AlphaFoldDB" id="E0SSI3"/>
<evidence type="ECO:0000313" key="1">
    <source>
        <dbReference type="EMBL" id="ADM27455.1"/>
    </source>
</evidence>
<name>E0SSI3_IGNAA</name>
<evidence type="ECO:0000313" key="2">
    <source>
        <dbReference type="Proteomes" id="UP000001304"/>
    </source>
</evidence>
<protein>
    <submittedName>
        <fullName evidence="1">Uncharacterized protein</fullName>
    </submittedName>
</protein>
<accession>E0SSI3</accession>
<reference evidence="1 2" key="1">
    <citation type="journal article" date="2010" name="Stand. Genomic Sci.">
        <title>Complete genome sequence of Ignisphaera aggregans type strain (AQ1.S1).</title>
        <authorList>
            <person name="Goker M."/>
            <person name="Held B."/>
            <person name="Lapidus A."/>
            <person name="Nolan M."/>
            <person name="Spring S."/>
            <person name="Yasawong M."/>
            <person name="Lucas S."/>
            <person name="Glavina Del Rio T."/>
            <person name="Tice H."/>
            <person name="Cheng J.F."/>
            <person name="Goodwin L."/>
            <person name="Tapia R."/>
            <person name="Pitluck S."/>
            <person name="Liolios K."/>
            <person name="Ivanova N."/>
            <person name="Mavromatis K."/>
            <person name="Mikhailova N."/>
            <person name="Pati A."/>
            <person name="Chen A."/>
            <person name="Palaniappan K."/>
            <person name="Brambilla E."/>
            <person name="Land M."/>
            <person name="Hauser L."/>
            <person name="Chang Y.J."/>
            <person name="Jeffries C.D."/>
            <person name="Brettin T."/>
            <person name="Detter J.C."/>
            <person name="Han C."/>
            <person name="Rohde M."/>
            <person name="Sikorski J."/>
            <person name="Woyke T."/>
            <person name="Bristow J."/>
            <person name="Eisen J.A."/>
            <person name="Markowitz V."/>
            <person name="Hugenholtz P."/>
            <person name="Kyrpides N.C."/>
            <person name="Klenk H.P."/>
        </authorList>
    </citation>
    <scope>NUCLEOTIDE SEQUENCE [LARGE SCALE GENOMIC DNA]</scope>
    <source>
        <strain evidence="2">DSM 17230 / JCM 13409 / AQ1.S1</strain>
    </source>
</reference>
<dbReference type="EMBL" id="CP002098">
    <property type="protein sequence ID" value="ADM27455.1"/>
    <property type="molecule type" value="Genomic_DNA"/>
</dbReference>
<sequence>MILFERGYRCIGVRWKNIDCYVCELRFWILLNGVREFVISEDVY</sequence>
<dbReference type="Proteomes" id="UP000001304">
    <property type="component" value="Chromosome"/>
</dbReference>
<dbReference type="KEGG" id="iag:Igag_0621"/>
<dbReference type="BioCyc" id="IAGG583356:GHAH-621-MONOMER"/>